<evidence type="ECO:0000313" key="3">
    <source>
        <dbReference type="Proteomes" id="UP000000305"/>
    </source>
</evidence>
<dbReference type="KEGG" id="dpx:DAPPUDRAFT_241770"/>
<dbReference type="EMBL" id="GL732541">
    <property type="protein sequence ID" value="EFX81933.1"/>
    <property type="molecule type" value="Genomic_DNA"/>
</dbReference>
<name>E9GF25_DAPPU</name>
<feature type="compositionally biased region" description="Basic and acidic residues" evidence="1">
    <location>
        <begin position="271"/>
        <end position="284"/>
    </location>
</feature>
<dbReference type="InParanoid" id="E9GF25"/>
<feature type="region of interest" description="Disordered" evidence="1">
    <location>
        <begin position="461"/>
        <end position="483"/>
    </location>
</feature>
<keyword evidence="3" id="KW-1185">Reference proteome</keyword>
<dbReference type="Proteomes" id="UP000000305">
    <property type="component" value="Unassembled WGS sequence"/>
</dbReference>
<sequence>MGGGGGGGGGGCVFAEAETVTHCVAEYNTKTSTDLIITGSPVRRKKKGQKKTSQRQFLFVGLHLICGRNGLRQQQQQQQLELVLAAAGDYTTGEHTQTDGQGGKAKKTSEAYRLFFGRHLTSSAVHDATGNIYKVEYRLTRWIGGQPPLKNTGLVQHFRQFFSAHKMSRQENQRMGNVLMAVSTINDCIYSHSGPAEGWIGAAPFDTFPFWLMTYPKRRRPTTHLPPTIVALFDNSRRVRAFVNTATGTDEEVREPRKSKVQSSFPSTAMMHREEKKHGQDQKGKKEIPAFLETGFERRCERTVVGSWQLSSCGIRTGMATTAKHSDNRTSREKIKVEMEDKNRPGGWGRSRSLDGKAITFHDWQSHYGVIMGGYHRDVVKDVEDCVVCQVQRPERQHLGVDRELCRPLSFRGSRCSGAHNTRKAVGKDEKFHQRQCARVERTGKTVTGFIPDVLESWARQQQKQGSSPISQSPNESVGTTRPSSRAVNFDFCLFLVVPGPLANQGLDVQPMLNSGHSADAMSNSLLAQLLLRQSTTFSNASHVQTSNYRGRSISAGPLRERLKQTLITHLTTLPSAAKTAGRGAADLAVGPPINTEDVKKECPKTAISREMETIISLLTRDDQRQEQLVNEFLDGVRLPVKRETIKKTNKESEVQAKVIFIDQVVSTLWNNIPLKQQPGIYVPTGHYTNLSSSSSANEKYDEKTFESWETTTTASTHSRDKPINFNKASLTN</sequence>
<reference evidence="2 3" key="1">
    <citation type="journal article" date="2011" name="Science">
        <title>The ecoresponsive genome of Daphnia pulex.</title>
        <authorList>
            <person name="Colbourne J.K."/>
            <person name="Pfrender M.E."/>
            <person name="Gilbert D."/>
            <person name="Thomas W.K."/>
            <person name="Tucker A."/>
            <person name="Oakley T.H."/>
            <person name="Tokishita S."/>
            <person name="Aerts A."/>
            <person name="Arnold G.J."/>
            <person name="Basu M.K."/>
            <person name="Bauer D.J."/>
            <person name="Caceres C.E."/>
            <person name="Carmel L."/>
            <person name="Casola C."/>
            <person name="Choi J.H."/>
            <person name="Detter J.C."/>
            <person name="Dong Q."/>
            <person name="Dusheyko S."/>
            <person name="Eads B.D."/>
            <person name="Frohlich T."/>
            <person name="Geiler-Samerotte K.A."/>
            <person name="Gerlach D."/>
            <person name="Hatcher P."/>
            <person name="Jogdeo S."/>
            <person name="Krijgsveld J."/>
            <person name="Kriventseva E.V."/>
            <person name="Kultz D."/>
            <person name="Laforsch C."/>
            <person name="Lindquist E."/>
            <person name="Lopez J."/>
            <person name="Manak J.R."/>
            <person name="Muller J."/>
            <person name="Pangilinan J."/>
            <person name="Patwardhan R.P."/>
            <person name="Pitluck S."/>
            <person name="Pritham E.J."/>
            <person name="Rechtsteiner A."/>
            <person name="Rho M."/>
            <person name="Rogozin I.B."/>
            <person name="Sakarya O."/>
            <person name="Salamov A."/>
            <person name="Schaack S."/>
            <person name="Shapiro H."/>
            <person name="Shiga Y."/>
            <person name="Skalitzky C."/>
            <person name="Smith Z."/>
            <person name="Souvorov A."/>
            <person name="Sung W."/>
            <person name="Tang Z."/>
            <person name="Tsuchiya D."/>
            <person name="Tu H."/>
            <person name="Vos H."/>
            <person name="Wang M."/>
            <person name="Wolf Y.I."/>
            <person name="Yamagata H."/>
            <person name="Yamada T."/>
            <person name="Ye Y."/>
            <person name="Shaw J.R."/>
            <person name="Andrews J."/>
            <person name="Crease T.J."/>
            <person name="Tang H."/>
            <person name="Lucas S.M."/>
            <person name="Robertson H.M."/>
            <person name="Bork P."/>
            <person name="Koonin E.V."/>
            <person name="Zdobnov E.M."/>
            <person name="Grigoriev I.V."/>
            <person name="Lynch M."/>
            <person name="Boore J.L."/>
        </authorList>
    </citation>
    <scope>NUCLEOTIDE SEQUENCE [LARGE SCALE GENOMIC DNA]</scope>
</reference>
<feature type="region of interest" description="Disordered" evidence="1">
    <location>
        <begin position="711"/>
        <end position="733"/>
    </location>
</feature>
<evidence type="ECO:0000256" key="1">
    <source>
        <dbReference type="SAM" id="MobiDB-lite"/>
    </source>
</evidence>
<dbReference type="HOGENOM" id="CLU_378244_0_0_1"/>
<accession>E9GF25</accession>
<evidence type="ECO:0000313" key="2">
    <source>
        <dbReference type="EMBL" id="EFX81933.1"/>
    </source>
</evidence>
<proteinExistence type="predicted"/>
<dbReference type="AlphaFoldDB" id="E9GF25"/>
<protein>
    <submittedName>
        <fullName evidence="2">Uncharacterized protein</fullName>
    </submittedName>
</protein>
<feature type="region of interest" description="Disordered" evidence="1">
    <location>
        <begin position="248"/>
        <end position="284"/>
    </location>
</feature>
<gene>
    <name evidence="2" type="ORF">DAPPUDRAFT_241770</name>
</gene>
<organism evidence="2 3">
    <name type="scientific">Daphnia pulex</name>
    <name type="common">Water flea</name>
    <dbReference type="NCBI Taxonomy" id="6669"/>
    <lineage>
        <taxon>Eukaryota</taxon>
        <taxon>Metazoa</taxon>
        <taxon>Ecdysozoa</taxon>
        <taxon>Arthropoda</taxon>
        <taxon>Crustacea</taxon>
        <taxon>Branchiopoda</taxon>
        <taxon>Diplostraca</taxon>
        <taxon>Cladocera</taxon>
        <taxon>Anomopoda</taxon>
        <taxon>Daphniidae</taxon>
        <taxon>Daphnia</taxon>
    </lineage>
</organism>